<feature type="compositionally biased region" description="Acidic residues" evidence="1">
    <location>
        <begin position="421"/>
        <end position="432"/>
    </location>
</feature>
<dbReference type="Proteomes" id="UP000473525">
    <property type="component" value="Unassembled WGS sequence"/>
</dbReference>
<protein>
    <submittedName>
        <fullName evidence="2">Uncharacterized protein</fullName>
    </submittedName>
</protein>
<feature type="compositionally biased region" description="Basic and acidic residues" evidence="1">
    <location>
        <begin position="115"/>
        <end position="124"/>
    </location>
</feature>
<evidence type="ECO:0000256" key="1">
    <source>
        <dbReference type="SAM" id="MobiDB-lite"/>
    </source>
</evidence>
<feature type="region of interest" description="Disordered" evidence="1">
    <location>
        <begin position="359"/>
        <end position="438"/>
    </location>
</feature>
<sequence length="438" mass="41607">MPGPQEQRLIQALHGADGSRSFSQGREWFGIGRLLRDVAKSLGTAEPPAHGGEAGALTAEAMKAAFAKSAEAMHKRADHVATGEQALLDAGGALEDADADYQALGPEGTAPSYTPHEDPGSEEGIKQRNDYLSAQKAFEAEQARREEAARIAADKLEERLHKAADVMAGLHDQQATGGGGTGGGGGYPAGAATGGGGATSGTKSGTARGVLTSGPHPTVGGDFVPSGNHGGEGRDPGGPRVDYVPGSPHPNAGGTPAEIADGSIVPVAGVGSGSGGGLTLGPAGVVAGGAAAGIIGAKLGGALRGVLAGGAGAAGSSAGGAAGAVGRGGTAASAVRGIGATAKSAGASTLGRSATSAAAGRAAGGGTAGRPGTAGNGAGRAGSRAGATGAGRGGGRAGAPGAGRGGRRDKDEDGLDHETFDVGEDWVGDDDAGPGVLS</sequence>
<feature type="compositionally biased region" description="Basic and acidic residues" evidence="1">
    <location>
        <begin position="406"/>
        <end position="420"/>
    </location>
</feature>
<evidence type="ECO:0000313" key="2">
    <source>
        <dbReference type="EMBL" id="MVQ50959.1"/>
    </source>
</evidence>
<gene>
    <name evidence="2" type="ORF">GON03_17365</name>
</gene>
<dbReference type="AlphaFoldDB" id="A0A6L6XUT6"/>
<accession>A0A6L6XUT6</accession>
<evidence type="ECO:0000313" key="3">
    <source>
        <dbReference type="Proteomes" id="UP000473525"/>
    </source>
</evidence>
<feature type="compositionally biased region" description="Gly residues" evidence="1">
    <location>
        <begin position="388"/>
        <end position="404"/>
    </location>
</feature>
<comment type="caution">
    <text evidence="2">The sequence shown here is derived from an EMBL/GenBank/DDBJ whole genome shotgun (WGS) entry which is preliminary data.</text>
</comment>
<reference evidence="2 3" key="1">
    <citation type="submission" date="2019-12" db="EMBL/GenBank/DDBJ databases">
        <authorList>
            <person name="Huq M.A."/>
        </authorList>
    </citation>
    <scope>NUCLEOTIDE SEQUENCE [LARGE SCALE GENOMIC DNA]</scope>
    <source>
        <strain evidence="2 3">MAH-18</strain>
    </source>
</reference>
<feature type="compositionally biased region" description="Gly residues" evidence="1">
    <location>
        <begin position="362"/>
        <end position="380"/>
    </location>
</feature>
<proteinExistence type="predicted"/>
<name>A0A6L6XUT6_9ACTN</name>
<keyword evidence="3" id="KW-1185">Reference proteome</keyword>
<feature type="region of interest" description="Disordered" evidence="1">
    <location>
        <begin position="214"/>
        <end position="240"/>
    </location>
</feature>
<dbReference type="RefSeq" id="WP_157344172.1">
    <property type="nucleotide sequence ID" value="NZ_WSEK01000004.1"/>
</dbReference>
<organism evidence="2 3">
    <name type="scientific">Nocardioides agri</name>
    <dbReference type="NCBI Taxonomy" id="2682843"/>
    <lineage>
        <taxon>Bacteria</taxon>
        <taxon>Bacillati</taxon>
        <taxon>Actinomycetota</taxon>
        <taxon>Actinomycetes</taxon>
        <taxon>Propionibacteriales</taxon>
        <taxon>Nocardioidaceae</taxon>
        <taxon>Nocardioides</taxon>
    </lineage>
</organism>
<dbReference type="EMBL" id="WSEK01000004">
    <property type="protein sequence ID" value="MVQ50959.1"/>
    <property type="molecule type" value="Genomic_DNA"/>
</dbReference>
<feature type="region of interest" description="Disordered" evidence="1">
    <location>
        <begin position="102"/>
        <end position="124"/>
    </location>
</feature>